<dbReference type="OrthoDB" id="3251775at2759"/>
<dbReference type="InterPro" id="IPR045340">
    <property type="entry name" value="DUF6533"/>
</dbReference>
<feature type="transmembrane region" description="Helical" evidence="1">
    <location>
        <begin position="123"/>
        <end position="143"/>
    </location>
</feature>
<dbReference type="AlphaFoldDB" id="A0A8H6WKF2"/>
<dbReference type="Pfam" id="PF20151">
    <property type="entry name" value="DUF6533"/>
    <property type="match status" value="1"/>
</dbReference>
<comment type="caution">
    <text evidence="3">The sequence shown here is derived from an EMBL/GenBank/DDBJ whole genome shotgun (WGS) entry which is preliminary data.</text>
</comment>
<feature type="transmembrane region" description="Helical" evidence="1">
    <location>
        <begin position="87"/>
        <end position="111"/>
    </location>
</feature>
<sequence length="275" mass="30990">MSTAVFATRYISAVGVAVLLYDHLLTLGDEIVLFWQSSAAGLGYRSIFFFNRYLPEGVSIYTAYMISGGALNIDNNVRTSRSWCRHFLYVFAIVTTLFTTLSNFVLAMRIYVIWDDRPKVKRILLSVFLVVMATGLAFAVTSAKEVQTGAGVYNPLLRMCTLTVKPWSLPVVLGIWVAFDLFAVLMAAYNALERPHKTHSDVIRTLHRDGVRMFVCLLLLRVANFVVALAGNATYCFAAFTILWAMCSVVSSRLQLRVEKLRWQGHLSPEEFLYL</sequence>
<evidence type="ECO:0000313" key="3">
    <source>
        <dbReference type="EMBL" id="KAF7315669.1"/>
    </source>
</evidence>
<dbReference type="GeneID" id="59340298"/>
<dbReference type="RefSeq" id="XP_037225692.1">
    <property type="nucleotide sequence ID" value="XM_037357782.1"/>
</dbReference>
<proteinExistence type="predicted"/>
<evidence type="ECO:0000313" key="4">
    <source>
        <dbReference type="Proteomes" id="UP000636479"/>
    </source>
</evidence>
<name>A0A8H6WKF2_9AGAR</name>
<gene>
    <name evidence="3" type="ORF">MIND_00082500</name>
</gene>
<evidence type="ECO:0000256" key="1">
    <source>
        <dbReference type="SAM" id="Phobius"/>
    </source>
</evidence>
<reference evidence="3" key="1">
    <citation type="submission" date="2020-05" db="EMBL/GenBank/DDBJ databases">
        <title>Mycena genomes resolve the evolution of fungal bioluminescence.</title>
        <authorList>
            <person name="Tsai I.J."/>
        </authorList>
    </citation>
    <scope>NUCLEOTIDE SEQUENCE</scope>
    <source>
        <strain evidence="3">171206Taipei</strain>
    </source>
</reference>
<organism evidence="3 4">
    <name type="scientific">Mycena indigotica</name>
    <dbReference type="NCBI Taxonomy" id="2126181"/>
    <lineage>
        <taxon>Eukaryota</taxon>
        <taxon>Fungi</taxon>
        <taxon>Dikarya</taxon>
        <taxon>Basidiomycota</taxon>
        <taxon>Agaricomycotina</taxon>
        <taxon>Agaricomycetes</taxon>
        <taxon>Agaricomycetidae</taxon>
        <taxon>Agaricales</taxon>
        <taxon>Marasmiineae</taxon>
        <taxon>Mycenaceae</taxon>
        <taxon>Mycena</taxon>
    </lineage>
</organism>
<dbReference type="EMBL" id="JACAZF010000001">
    <property type="protein sequence ID" value="KAF7315669.1"/>
    <property type="molecule type" value="Genomic_DNA"/>
</dbReference>
<feature type="domain" description="DUF6533" evidence="2">
    <location>
        <begin position="10"/>
        <end position="55"/>
    </location>
</feature>
<protein>
    <recommendedName>
        <fullName evidence="2">DUF6533 domain-containing protein</fullName>
    </recommendedName>
</protein>
<accession>A0A8H6WKF2</accession>
<keyword evidence="4" id="KW-1185">Reference proteome</keyword>
<keyword evidence="1" id="KW-0472">Membrane</keyword>
<evidence type="ECO:0000259" key="2">
    <source>
        <dbReference type="Pfam" id="PF20151"/>
    </source>
</evidence>
<keyword evidence="1" id="KW-1133">Transmembrane helix</keyword>
<keyword evidence="1" id="KW-0812">Transmembrane</keyword>
<feature type="transmembrane region" description="Helical" evidence="1">
    <location>
        <begin position="167"/>
        <end position="192"/>
    </location>
</feature>
<dbReference type="Proteomes" id="UP000636479">
    <property type="component" value="Unassembled WGS sequence"/>
</dbReference>